<dbReference type="PANTHER" id="PTHR21733">
    <property type="entry name" value="CUB_2 DOMAIN-CONTAINING PROTEIN-RELATED-RELATED"/>
    <property type="match status" value="1"/>
</dbReference>
<dbReference type="GO" id="GO:0045087">
    <property type="term" value="P:innate immune response"/>
    <property type="evidence" value="ECO:0007669"/>
    <property type="project" value="TreeGrafter"/>
</dbReference>
<comment type="caution">
    <text evidence="2">The sequence shown here is derived from an EMBL/GenBank/DDBJ whole genome shotgun (WGS) entry which is preliminary data.</text>
</comment>
<dbReference type="AlphaFoldDB" id="A0A2G5T7Y1"/>
<protein>
    <submittedName>
        <fullName evidence="2">Uncharacterized protein</fullName>
    </submittedName>
</protein>
<accession>A0A2G5T7Y1</accession>
<dbReference type="Proteomes" id="UP000230233">
    <property type="component" value="Chromosome V"/>
</dbReference>
<gene>
    <name evidence="2" type="primary">Cnig_chr_V.g16987</name>
    <name evidence="2" type="ORF">B9Z55_016987</name>
</gene>
<proteinExistence type="predicted"/>
<dbReference type="PANTHER" id="PTHR21733:SF7">
    <property type="entry name" value="CUB_2 DOMAIN-CONTAINING PROTEIN-RELATED"/>
    <property type="match status" value="1"/>
</dbReference>
<sequence>MTRLFFLLLLAVSVYSDPHILPLSKFSSSLSSSINGVEGGAKLYLASSDDNSVLKNIVITTGATSITLDKLNDFNDDGTPKSLLIAGDLRVDTSNNDTVMASMTGNLYVTSKAQADDPNFSVYVIKDQHTISTNAMKSTVVILNTWLGDVSADLDKPLRTSYVTGINQSPNTNLYFQWGIPPTDWYEYTNNTFFRNPVNLINGTSPLNITYTKVFFDNVEPLQIGLDYWYFMVMGPINMQISKKYVSNDNYNTTAVDTTGLIVNEYLYQDHVVNFMPDLTRTGVSGVFFSHSALLGNFGVFLMSEKGSVANFGNFLYPNTWSFYTEDQATQLIVNSTSHRPGTFYCQYFSFAGDVWPTTTPLTTELPPTTQAPTTVAATTTTVGTSTKGAGFVNKLEFISLMILGIWFS</sequence>
<evidence type="ECO:0000313" key="2">
    <source>
        <dbReference type="EMBL" id="PIC23211.1"/>
    </source>
</evidence>
<organism evidence="2 3">
    <name type="scientific">Caenorhabditis nigoni</name>
    <dbReference type="NCBI Taxonomy" id="1611254"/>
    <lineage>
        <taxon>Eukaryota</taxon>
        <taxon>Metazoa</taxon>
        <taxon>Ecdysozoa</taxon>
        <taxon>Nematoda</taxon>
        <taxon>Chromadorea</taxon>
        <taxon>Rhabditida</taxon>
        <taxon>Rhabditina</taxon>
        <taxon>Rhabditomorpha</taxon>
        <taxon>Rhabditoidea</taxon>
        <taxon>Rhabditidae</taxon>
        <taxon>Peloderinae</taxon>
        <taxon>Caenorhabditis</taxon>
    </lineage>
</organism>
<dbReference type="EMBL" id="PDUG01000005">
    <property type="protein sequence ID" value="PIC23211.1"/>
    <property type="molecule type" value="Genomic_DNA"/>
</dbReference>
<name>A0A2G5T7Y1_9PELO</name>
<keyword evidence="3" id="KW-1185">Reference proteome</keyword>
<dbReference type="Pfam" id="PF03409">
    <property type="entry name" value="Glycoprotein"/>
    <property type="match status" value="1"/>
</dbReference>
<evidence type="ECO:0000313" key="3">
    <source>
        <dbReference type="Proteomes" id="UP000230233"/>
    </source>
</evidence>
<feature type="signal peptide" evidence="1">
    <location>
        <begin position="1"/>
        <end position="16"/>
    </location>
</feature>
<dbReference type="InterPro" id="IPR005071">
    <property type="entry name" value="Glycoprotein"/>
</dbReference>
<dbReference type="OrthoDB" id="5807757at2759"/>
<evidence type="ECO:0000256" key="1">
    <source>
        <dbReference type="SAM" id="SignalP"/>
    </source>
</evidence>
<reference evidence="3" key="1">
    <citation type="submission" date="2017-10" db="EMBL/GenBank/DDBJ databases">
        <title>Rapid genome shrinkage in a self-fertile nematode reveals novel sperm competition proteins.</title>
        <authorList>
            <person name="Yin D."/>
            <person name="Schwarz E.M."/>
            <person name="Thomas C.G."/>
            <person name="Felde R.L."/>
            <person name="Korf I.F."/>
            <person name="Cutter A.D."/>
            <person name="Schartner C.M."/>
            <person name="Ralston E.J."/>
            <person name="Meyer B.J."/>
            <person name="Haag E.S."/>
        </authorList>
    </citation>
    <scope>NUCLEOTIDE SEQUENCE [LARGE SCALE GENOMIC DNA]</scope>
    <source>
        <strain evidence="3">JU1422</strain>
    </source>
</reference>
<dbReference type="GO" id="GO:0045121">
    <property type="term" value="C:membrane raft"/>
    <property type="evidence" value="ECO:0007669"/>
    <property type="project" value="TreeGrafter"/>
</dbReference>
<feature type="chain" id="PRO_5013626768" evidence="1">
    <location>
        <begin position="17"/>
        <end position="409"/>
    </location>
</feature>
<dbReference type="STRING" id="1611254.A0A2G5T7Y1"/>
<keyword evidence="1" id="KW-0732">Signal</keyword>